<evidence type="ECO:0000256" key="1">
    <source>
        <dbReference type="ARBA" id="ARBA00000382"/>
    </source>
</evidence>
<evidence type="ECO:0000313" key="10">
    <source>
        <dbReference type="EMBL" id="WVY92882.1"/>
    </source>
</evidence>
<comment type="catalytic activity">
    <reaction evidence="1">
        <text>Hydrolysis of (1-&gt;3)-beta-D-glucosidic linkages in (1-&gt;3)-beta-D-glucans.</text>
        <dbReference type="EC" id="3.2.1.39"/>
    </reaction>
</comment>
<evidence type="ECO:0000256" key="7">
    <source>
        <dbReference type="ARBA" id="ARBA00033417"/>
    </source>
</evidence>
<dbReference type="Gene3D" id="3.20.20.80">
    <property type="entry name" value="Glycosidases"/>
    <property type="match status" value="1"/>
</dbReference>
<proteinExistence type="inferred from homology"/>
<gene>
    <name evidence="10" type="ORF">V8G54_031970</name>
</gene>
<dbReference type="EMBL" id="CP144691">
    <property type="protein sequence ID" value="WVY92882.1"/>
    <property type="molecule type" value="Genomic_DNA"/>
</dbReference>
<evidence type="ECO:0000256" key="6">
    <source>
        <dbReference type="ARBA" id="ARBA00033335"/>
    </source>
</evidence>
<evidence type="ECO:0000256" key="8">
    <source>
        <dbReference type="RuleBase" id="RU004335"/>
    </source>
</evidence>
<dbReference type="PANTHER" id="PTHR32227">
    <property type="entry name" value="GLUCAN ENDO-1,3-BETA-GLUCOSIDASE BG1-RELATED-RELATED"/>
    <property type="match status" value="1"/>
</dbReference>
<protein>
    <recommendedName>
        <fullName evidence="3">glucan endo-1,3-beta-D-glucosidase</fullName>
        <ecNumber evidence="3">3.2.1.39</ecNumber>
    </recommendedName>
    <alternativeName>
        <fullName evidence="6">(1-&gt;3)-beta-glucan endohydrolase</fullName>
    </alternativeName>
    <alternativeName>
        <fullName evidence="7">Beta-1,3-endoglucanase</fullName>
    </alternativeName>
</protein>
<dbReference type="Pfam" id="PF00332">
    <property type="entry name" value="Glyco_hydro_17"/>
    <property type="match status" value="1"/>
</dbReference>
<evidence type="ECO:0000256" key="4">
    <source>
        <dbReference type="ARBA" id="ARBA00022801"/>
    </source>
</evidence>
<comment type="similarity">
    <text evidence="2 8">Belongs to the glycosyl hydrolase 17 family.</text>
</comment>
<feature type="signal peptide" evidence="9">
    <location>
        <begin position="1"/>
        <end position="20"/>
    </location>
</feature>
<evidence type="ECO:0000256" key="5">
    <source>
        <dbReference type="ARBA" id="ARBA00023295"/>
    </source>
</evidence>
<dbReference type="GO" id="GO:0005975">
    <property type="term" value="P:carbohydrate metabolic process"/>
    <property type="evidence" value="ECO:0007669"/>
    <property type="project" value="InterPro"/>
</dbReference>
<accession>A0AAQ3MKL8</accession>
<dbReference type="SUPFAM" id="SSF51445">
    <property type="entry name" value="(Trans)glycosidases"/>
    <property type="match status" value="1"/>
</dbReference>
<dbReference type="InterPro" id="IPR017853">
    <property type="entry name" value="GH"/>
</dbReference>
<evidence type="ECO:0000256" key="3">
    <source>
        <dbReference type="ARBA" id="ARBA00012780"/>
    </source>
</evidence>
<reference evidence="10 11" key="1">
    <citation type="journal article" date="2023" name="Life. Sci Alliance">
        <title>Evolutionary insights into 3D genome organization and epigenetic landscape of Vigna mungo.</title>
        <authorList>
            <person name="Junaid A."/>
            <person name="Singh B."/>
            <person name="Bhatia S."/>
        </authorList>
    </citation>
    <scope>NUCLEOTIDE SEQUENCE [LARGE SCALE GENOMIC DNA]</scope>
    <source>
        <strain evidence="10">Urdbean</strain>
    </source>
</reference>
<dbReference type="InterPro" id="IPR000490">
    <property type="entry name" value="Glyco_hydro_17"/>
</dbReference>
<organism evidence="10 11">
    <name type="scientific">Vigna mungo</name>
    <name type="common">Black gram</name>
    <name type="synonym">Phaseolus mungo</name>
    <dbReference type="NCBI Taxonomy" id="3915"/>
    <lineage>
        <taxon>Eukaryota</taxon>
        <taxon>Viridiplantae</taxon>
        <taxon>Streptophyta</taxon>
        <taxon>Embryophyta</taxon>
        <taxon>Tracheophyta</taxon>
        <taxon>Spermatophyta</taxon>
        <taxon>Magnoliopsida</taxon>
        <taxon>eudicotyledons</taxon>
        <taxon>Gunneridae</taxon>
        <taxon>Pentapetalae</taxon>
        <taxon>rosids</taxon>
        <taxon>fabids</taxon>
        <taxon>Fabales</taxon>
        <taxon>Fabaceae</taxon>
        <taxon>Papilionoideae</taxon>
        <taxon>50 kb inversion clade</taxon>
        <taxon>NPAAA clade</taxon>
        <taxon>indigoferoid/millettioid clade</taxon>
        <taxon>Phaseoleae</taxon>
        <taxon>Vigna</taxon>
    </lineage>
</organism>
<evidence type="ECO:0000256" key="2">
    <source>
        <dbReference type="ARBA" id="ARBA00008773"/>
    </source>
</evidence>
<keyword evidence="9" id="KW-0732">Signal</keyword>
<dbReference type="GO" id="GO:0042973">
    <property type="term" value="F:glucan endo-1,3-beta-D-glucosidase activity"/>
    <property type="evidence" value="ECO:0007669"/>
    <property type="project" value="UniProtKB-EC"/>
</dbReference>
<evidence type="ECO:0000313" key="11">
    <source>
        <dbReference type="Proteomes" id="UP001374535"/>
    </source>
</evidence>
<keyword evidence="11" id="KW-1185">Reference proteome</keyword>
<dbReference type="EC" id="3.2.1.39" evidence="3"/>
<dbReference type="Proteomes" id="UP001374535">
    <property type="component" value="Chromosome 10"/>
</dbReference>
<sequence>MPPISCLLLLTFLITTSTLGCVVGAVGVNWGTMASHPLPPFKVVKLLKSNNINKVKLFDANSDVLQSLSGSNIAVTVGIPNAMLRSLNSSKKAADSWVHDNVTRYMPNGGSVTRIDLGGKGLGELRSSERCVLRHLVVYLCHIGRTAEFVIKSSKNLSWIFLYLLGVLSPLMRHSEE</sequence>
<feature type="chain" id="PRO_5042972587" description="glucan endo-1,3-beta-D-glucosidase" evidence="9">
    <location>
        <begin position="21"/>
        <end position="177"/>
    </location>
</feature>
<dbReference type="AlphaFoldDB" id="A0AAQ3MKL8"/>
<name>A0AAQ3MKL8_VIGMU</name>
<dbReference type="InterPro" id="IPR044965">
    <property type="entry name" value="Glyco_hydro_17_plant"/>
</dbReference>
<keyword evidence="5" id="KW-0326">Glycosidase</keyword>
<evidence type="ECO:0000256" key="9">
    <source>
        <dbReference type="SAM" id="SignalP"/>
    </source>
</evidence>
<keyword evidence="4" id="KW-0378">Hydrolase</keyword>